<gene>
    <name evidence="3" type="ORF">FH972_002761</name>
</gene>
<feature type="compositionally biased region" description="Basic and acidic residues" evidence="1">
    <location>
        <begin position="123"/>
        <end position="135"/>
    </location>
</feature>
<dbReference type="OrthoDB" id="690661at2759"/>
<evidence type="ECO:0000256" key="2">
    <source>
        <dbReference type="SAM" id="SignalP"/>
    </source>
</evidence>
<evidence type="ECO:0000313" key="3">
    <source>
        <dbReference type="EMBL" id="KAE7998195.1"/>
    </source>
</evidence>
<proteinExistence type="predicted"/>
<organism evidence="3 4">
    <name type="scientific">Carpinus fangiana</name>
    <dbReference type="NCBI Taxonomy" id="176857"/>
    <lineage>
        <taxon>Eukaryota</taxon>
        <taxon>Viridiplantae</taxon>
        <taxon>Streptophyta</taxon>
        <taxon>Embryophyta</taxon>
        <taxon>Tracheophyta</taxon>
        <taxon>Spermatophyta</taxon>
        <taxon>Magnoliopsida</taxon>
        <taxon>eudicotyledons</taxon>
        <taxon>Gunneridae</taxon>
        <taxon>Pentapetalae</taxon>
        <taxon>rosids</taxon>
        <taxon>fabids</taxon>
        <taxon>Fagales</taxon>
        <taxon>Betulaceae</taxon>
        <taxon>Carpinus</taxon>
    </lineage>
</organism>
<feature type="region of interest" description="Disordered" evidence="1">
    <location>
        <begin position="76"/>
        <end position="101"/>
    </location>
</feature>
<evidence type="ECO:0000256" key="1">
    <source>
        <dbReference type="SAM" id="MobiDB-lite"/>
    </source>
</evidence>
<accession>A0A5N6QGD0</accession>
<dbReference type="Proteomes" id="UP000327013">
    <property type="component" value="Chromosome 1"/>
</dbReference>
<reference evidence="3 4" key="1">
    <citation type="submission" date="2019-06" db="EMBL/GenBank/DDBJ databases">
        <title>A chromosomal-level reference genome of Carpinus fangiana (Coryloideae, Betulaceae).</title>
        <authorList>
            <person name="Yang X."/>
            <person name="Wang Z."/>
            <person name="Zhang L."/>
            <person name="Hao G."/>
            <person name="Liu J."/>
            <person name="Yang Y."/>
        </authorList>
    </citation>
    <scope>NUCLEOTIDE SEQUENCE [LARGE SCALE GENOMIC DNA]</scope>
    <source>
        <strain evidence="3">Cfa_2016G</strain>
        <tissue evidence="3">Leaf</tissue>
    </source>
</reference>
<feature type="region of interest" description="Disordered" evidence="1">
    <location>
        <begin position="123"/>
        <end position="142"/>
    </location>
</feature>
<dbReference type="PANTHER" id="PTHR35463">
    <property type="entry name" value="TRANSMEMBRANE PROTEIN"/>
    <property type="match status" value="1"/>
</dbReference>
<feature type="signal peptide" evidence="2">
    <location>
        <begin position="1"/>
        <end position="20"/>
    </location>
</feature>
<keyword evidence="4" id="KW-1185">Reference proteome</keyword>
<feature type="chain" id="PRO_5024411885" evidence="2">
    <location>
        <begin position="21"/>
        <end position="142"/>
    </location>
</feature>
<feature type="compositionally biased region" description="Basic and acidic residues" evidence="1">
    <location>
        <begin position="90"/>
        <end position="100"/>
    </location>
</feature>
<name>A0A5N6QGD0_9ROSI</name>
<keyword evidence="2" id="KW-0732">Signal</keyword>
<protein>
    <submittedName>
        <fullName evidence="3">Uncharacterized protein</fullName>
    </submittedName>
</protein>
<evidence type="ECO:0000313" key="4">
    <source>
        <dbReference type="Proteomes" id="UP000327013"/>
    </source>
</evidence>
<dbReference type="EMBL" id="CM017321">
    <property type="protein sequence ID" value="KAE7998195.1"/>
    <property type="molecule type" value="Genomic_DNA"/>
</dbReference>
<dbReference type="AlphaFoldDB" id="A0A5N6QGD0"/>
<dbReference type="PANTHER" id="PTHR35463:SF10">
    <property type="entry name" value="TRANSMEMBRANE PROTEIN"/>
    <property type="match status" value="1"/>
</dbReference>
<sequence length="142" mass="15611">MDRSIRITTFFLLWFTIVSLQTLPAIGGGQDHAAQNQQEKPSIAKIVKDKISVLAHSNQRSWNKIRTIMKQMFKGKDEANGADGNSAEGKTSEAAEKSFETSKNIVEGSAKLAGKVVGEAMHKMKETVEESMPDKDESEAEL</sequence>